<dbReference type="Gene3D" id="1.10.10.10">
    <property type="entry name" value="Winged helix-like DNA-binding domain superfamily/Winged helix DNA-binding domain"/>
    <property type="match status" value="1"/>
</dbReference>
<sequence length="145" mass="16851">MQQPPKTIGFEVKVLATLMKRSFEHDTANTEVDGLTGMQGWIIGYLHMNEGRPVFQRDLEREFNIRRATVTGVLKLMERDGLITREPVDYDARLKKLTLTPKAVELHKRIVERYTAFEKRLRSGLTAEEVETFFTIVDKIKQNIE</sequence>
<keyword evidence="2" id="KW-0238">DNA-binding</keyword>
<evidence type="ECO:0000256" key="1">
    <source>
        <dbReference type="ARBA" id="ARBA00023015"/>
    </source>
</evidence>
<dbReference type="RefSeq" id="WP_111147581.1">
    <property type="nucleotide sequence ID" value="NZ_QKRB01000046.1"/>
</dbReference>
<dbReference type="SUPFAM" id="SSF46785">
    <property type="entry name" value="Winged helix' DNA-binding domain"/>
    <property type="match status" value="1"/>
</dbReference>
<dbReference type="PROSITE" id="PS50995">
    <property type="entry name" value="HTH_MARR_2"/>
    <property type="match status" value="1"/>
</dbReference>
<dbReference type="EMBL" id="QKRB01000046">
    <property type="protein sequence ID" value="PZD95033.1"/>
    <property type="molecule type" value="Genomic_DNA"/>
</dbReference>
<organism evidence="5 6">
    <name type="scientific">Paenibacillus sambharensis</name>
    <dbReference type="NCBI Taxonomy" id="1803190"/>
    <lineage>
        <taxon>Bacteria</taxon>
        <taxon>Bacillati</taxon>
        <taxon>Bacillota</taxon>
        <taxon>Bacilli</taxon>
        <taxon>Bacillales</taxon>
        <taxon>Paenibacillaceae</taxon>
        <taxon>Paenibacillus</taxon>
    </lineage>
</organism>
<evidence type="ECO:0000256" key="3">
    <source>
        <dbReference type="ARBA" id="ARBA00023163"/>
    </source>
</evidence>
<dbReference type="PANTHER" id="PTHR42756">
    <property type="entry name" value="TRANSCRIPTIONAL REGULATOR, MARR"/>
    <property type="match status" value="1"/>
</dbReference>
<evidence type="ECO:0000256" key="2">
    <source>
        <dbReference type="ARBA" id="ARBA00023125"/>
    </source>
</evidence>
<gene>
    <name evidence="5" type="ORF">DNH61_15455</name>
</gene>
<evidence type="ECO:0000259" key="4">
    <source>
        <dbReference type="PROSITE" id="PS50995"/>
    </source>
</evidence>
<protein>
    <submittedName>
        <fullName evidence="5">MarR family transcriptional regulator</fullName>
    </submittedName>
</protein>
<dbReference type="PRINTS" id="PR00598">
    <property type="entry name" value="HTHMARR"/>
</dbReference>
<dbReference type="InterPro" id="IPR000835">
    <property type="entry name" value="HTH_MarR-typ"/>
</dbReference>
<dbReference type="AlphaFoldDB" id="A0A2W1L7U7"/>
<dbReference type="OrthoDB" id="384891at2"/>
<keyword evidence="6" id="KW-1185">Reference proteome</keyword>
<evidence type="ECO:0000313" key="6">
    <source>
        <dbReference type="Proteomes" id="UP000249522"/>
    </source>
</evidence>
<dbReference type="PANTHER" id="PTHR42756:SF1">
    <property type="entry name" value="TRANSCRIPTIONAL REPRESSOR OF EMRAB OPERON"/>
    <property type="match status" value="1"/>
</dbReference>
<feature type="domain" description="HTH marR-type" evidence="4">
    <location>
        <begin position="1"/>
        <end position="142"/>
    </location>
</feature>
<evidence type="ECO:0000313" key="5">
    <source>
        <dbReference type="EMBL" id="PZD95033.1"/>
    </source>
</evidence>
<dbReference type="Pfam" id="PF12802">
    <property type="entry name" value="MarR_2"/>
    <property type="match status" value="1"/>
</dbReference>
<dbReference type="GO" id="GO:0003677">
    <property type="term" value="F:DNA binding"/>
    <property type="evidence" value="ECO:0007669"/>
    <property type="project" value="UniProtKB-KW"/>
</dbReference>
<proteinExistence type="predicted"/>
<dbReference type="GO" id="GO:0003700">
    <property type="term" value="F:DNA-binding transcription factor activity"/>
    <property type="evidence" value="ECO:0007669"/>
    <property type="project" value="InterPro"/>
</dbReference>
<dbReference type="SMART" id="SM00347">
    <property type="entry name" value="HTH_MARR"/>
    <property type="match status" value="1"/>
</dbReference>
<dbReference type="Proteomes" id="UP000249522">
    <property type="component" value="Unassembled WGS sequence"/>
</dbReference>
<keyword evidence="1" id="KW-0805">Transcription regulation</keyword>
<name>A0A2W1L7U7_9BACL</name>
<reference evidence="5 6" key="1">
    <citation type="submission" date="2018-06" db="EMBL/GenBank/DDBJ databases">
        <title>Paenibacillus imtechensis sp. nov.</title>
        <authorList>
            <person name="Pinnaka A.K."/>
            <person name="Singh H."/>
            <person name="Kaur M."/>
        </authorList>
    </citation>
    <scope>NUCLEOTIDE SEQUENCE [LARGE SCALE GENOMIC DNA]</scope>
    <source>
        <strain evidence="5 6">SMB1</strain>
    </source>
</reference>
<comment type="caution">
    <text evidence="5">The sequence shown here is derived from an EMBL/GenBank/DDBJ whole genome shotgun (WGS) entry which is preliminary data.</text>
</comment>
<dbReference type="InterPro" id="IPR036390">
    <property type="entry name" value="WH_DNA-bd_sf"/>
</dbReference>
<keyword evidence="3" id="KW-0804">Transcription</keyword>
<dbReference type="InterPro" id="IPR036388">
    <property type="entry name" value="WH-like_DNA-bd_sf"/>
</dbReference>
<accession>A0A2W1L7U7</accession>